<comment type="caution">
    <text evidence="2">The sequence shown here is derived from an EMBL/GenBank/DDBJ whole genome shotgun (WGS) entry which is preliminary data.</text>
</comment>
<accession>A0A5B7E6D9</accession>
<sequence>MDTTMEGAIGSAPGNPAALKEDSGLDLLFALYSFLHGTVQEAVCRLFIATFSDAQYVKENIGKCVKLDMTLFDFLCHINMTIKNMREDKSSKKSKPKNSPSSFQPSCLNHQQKQQSHHHAYQHRGQQYAAYPHTSQPQAPAKCQQAAPCTASQQNEWPLEIQNVHEKKKMLIKITVGDLLHKKTIVNKDLLELDLNFVLGILLNQLMDFRLEKKVKDALSKMKKVRTTLSHSQYNFSENDFEKNLGYLEEAVGEVHKVLFLPDHLLQDGVNRCRDEVKSGNKARKIIYELMLDIHKQYSRPDPIFVSPTISFSPMHHREVIEDVQKFIETQQDKMDPILLCGKYKEEKTLVFEKLAFEAKNSKRYSLVLYLKDSHRRSYCRRVTSAVQEFQDQLYSCLRILAPNVFYMYGAEAVKTTIRMYQKNILFLINWNVSVWGPVQSEMQQGTWVMACHAKEPPKGGWQILRLEPYSDLQVREVLLRFHNSEDLLRCYESFSSQHILSSWDMIKIFCEVNQTFNCGTDFEVVNTYVSESVRCAGGEAYRVKQDLQTLGELAFNSLCSTKFALAEGKLVGVQECVCDAFLDWIENEGWYFKHSVVRDFLAAKYVVANPSVTCENQIKKDENVTPFMRVFKFACYLLSEGGSRIIEQNLRKMERFLRTLLCVPDKRLQCSEKEARSGNQKSNQKKKMSPEKYENKYKNPFDNWDFLLELDSACTKKILECIVSILADIPCWHFNDIDCLDATKLTRLGRVLNKMTLSKKNPVIIKLNSNANVALLTKLWKMFRGIASLYGCVDVVVTIEGDDADHFNYKDKLEEFLESIANAQVELYISEYKGPLFSLCIPSFFKCMCMHYLKILEVSVYDVKSLCEYLLDIFERRDRFCSLSIHELYIFAGFKLDLSKYSNLKSLNIRCEPKCSGETPLGAETDRRVVDETERLLRRHWMLPFLNGLTLPDKIERSGAAPLLPDKS</sequence>
<proteinExistence type="predicted"/>
<feature type="region of interest" description="Disordered" evidence="1">
    <location>
        <begin position="86"/>
        <end position="124"/>
    </location>
</feature>
<name>A0A5B7E6D9_PORTR</name>
<keyword evidence="3" id="KW-1185">Reference proteome</keyword>
<evidence type="ECO:0000313" key="3">
    <source>
        <dbReference type="Proteomes" id="UP000324222"/>
    </source>
</evidence>
<reference evidence="2 3" key="1">
    <citation type="submission" date="2019-05" db="EMBL/GenBank/DDBJ databases">
        <title>Another draft genome of Portunus trituberculatus and its Hox gene families provides insights of decapod evolution.</title>
        <authorList>
            <person name="Jeong J.-H."/>
            <person name="Song I."/>
            <person name="Kim S."/>
            <person name="Choi T."/>
            <person name="Kim D."/>
            <person name="Ryu S."/>
            <person name="Kim W."/>
        </authorList>
    </citation>
    <scope>NUCLEOTIDE SEQUENCE [LARGE SCALE GENOMIC DNA]</scope>
    <source>
        <tissue evidence="2">Muscle</tissue>
    </source>
</reference>
<dbReference type="AlphaFoldDB" id="A0A5B7E6D9"/>
<dbReference type="Proteomes" id="UP000324222">
    <property type="component" value="Unassembled WGS sequence"/>
</dbReference>
<evidence type="ECO:0000313" key="2">
    <source>
        <dbReference type="EMBL" id="MPC29572.1"/>
    </source>
</evidence>
<protein>
    <submittedName>
        <fullName evidence="2">Uncharacterized protein</fullName>
    </submittedName>
</protein>
<feature type="compositionally biased region" description="Low complexity" evidence="1">
    <location>
        <begin position="97"/>
        <end position="106"/>
    </location>
</feature>
<organism evidence="2 3">
    <name type="scientific">Portunus trituberculatus</name>
    <name type="common">Swimming crab</name>
    <name type="synonym">Neptunus trituberculatus</name>
    <dbReference type="NCBI Taxonomy" id="210409"/>
    <lineage>
        <taxon>Eukaryota</taxon>
        <taxon>Metazoa</taxon>
        <taxon>Ecdysozoa</taxon>
        <taxon>Arthropoda</taxon>
        <taxon>Crustacea</taxon>
        <taxon>Multicrustacea</taxon>
        <taxon>Malacostraca</taxon>
        <taxon>Eumalacostraca</taxon>
        <taxon>Eucarida</taxon>
        <taxon>Decapoda</taxon>
        <taxon>Pleocyemata</taxon>
        <taxon>Brachyura</taxon>
        <taxon>Eubrachyura</taxon>
        <taxon>Portunoidea</taxon>
        <taxon>Portunidae</taxon>
        <taxon>Portuninae</taxon>
        <taxon>Portunus</taxon>
    </lineage>
</organism>
<dbReference type="EMBL" id="VSRR010002094">
    <property type="protein sequence ID" value="MPC29572.1"/>
    <property type="molecule type" value="Genomic_DNA"/>
</dbReference>
<gene>
    <name evidence="2" type="ORF">E2C01_022814</name>
</gene>
<evidence type="ECO:0000256" key="1">
    <source>
        <dbReference type="SAM" id="MobiDB-lite"/>
    </source>
</evidence>
<feature type="region of interest" description="Disordered" evidence="1">
    <location>
        <begin position="674"/>
        <end position="693"/>
    </location>
</feature>
<dbReference type="OrthoDB" id="6350790at2759"/>